<comment type="caution">
    <text evidence="2">The sequence shown here is derived from an EMBL/GenBank/DDBJ whole genome shotgun (WGS) entry which is preliminary data.</text>
</comment>
<accession>A0A7W8AB19</accession>
<dbReference type="AlphaFoldDB" id="A0A7W8AB19"/>
<dbReference type="InterPro" id="IPR011044">
    <property type="entry name" value="Quino_amine_DH_bsu"/>
</dbReference>
<name>A0A7W8AB19_9ACTN</name>
<protein>
    <submittedName>
        <fullName evidence="2">Dipeptidyl aminopeptidase/acylaminoacyl peptidase</fullName>
    </submittedName>
</protein>
<evidence type="ECO:0000313" key="2">
    <source>
        <dbReference type="EMBL" id="MBB5082369.1"/>
    </source>
</evidence>
<organism evidence="2 3">
    <name type="scientific">Nonomuraea endophytica</name>
    <dbReference type="NCBI Taxonomy" id="714136"/>
    <lineage>
        <taxon>Bacteria</taxon>
        <taxon>Bacillati</taxon>
        <taxon>Actinomycetota</taxon>
        <taxon>Actinomycetes</taxon>
        <taxon>Streptosporangiales</taxon>
        <taxon>Streptosporangiaceae</taxon>
        <taxon>Nonomuraea</taxon>
    </lineage>
</organism>
<dbReference type="Proteomes" id="UP000568380">
    <property type="component" value="Unassembled WGS sequence"/>
</dbReference>
<dbReference type="GO" id="GO:0004177">
    <property type="term" value="F:aminopeptidase activity"/>
    <property type="evidence" value="ECO:0007669"/>
    <property type="project" value="UniProtKB-KW"/>
</dbReference>
<dbReference type="InterPro" id="IPR015943">
    <property type="entry name" value="WD40/YVTN_repeat-like_dom_sf"/>
</dbReference>
<feature type="signal peptide" evidence="1">
    <location>
        <begin position="1"/>
        <end position="19"/>
    </location>
</feature>
<evidence type="ECO:0000256" key="1">
    <source>
        <dbReference type="SAM" id="SignalP"/>
    </source>
</evidence>
<dbReference type="SUPFAM" id="SSF50969">
    <property type="entry name" value="YVTN repeat-like/Quinoprotein amine dehydrogenase"/>
    <property type="match status" value="1"/>
</dbReference>
<keyword evidence="2" id="KW-0031">Aminopeptidase</keyword>
<dbReference type="RefSeq" id="WP_184970535.1">
    <property type="nucleotide sequence ID" value="NZ_JACHIN010000013.1"/>
</dbReference>
<dbReference type="Gene3D" id="2.130.10.10">
    <property type="entry name" value="YVTN repeat-like/Quinoprotein amine dehydrogenase"/>
    <property type="match status" value="1"/>
</dbReference>
<keyword evidence="3" id="KW-1185">Reference proteome</keyword>
<keyword evidence="2" id="KW-0378">Hydrolase</keyword>
<reference evidence="2 3" key="1">
    <citation type="submission" date="2020-08" db="EMBL/GenBank/DDBJ databases">
        <title>Genomic Encyclopedia of Type Strains, Phase IV (KMG-IV): sequencing the most valuable type-strain genomes for metagenomic binning, comparative biology and taxonomic classification.</title>
        <authorList>
            <person name="Goeker M."/>
        </authorList>
    </citation>
    <scope>NUCLEOTIDE SEQUENCE [LARGE SCALE GENOMIC DNA]</scope>
    <source>
        <strain evidence="2 3">DSM 45385</strain>
    </source>
</reference>
<dbReference type="EMBL" id="JACHIN010000013">
    <property type="protein sequence ID" value="MBB5082369.1"/>
    <property type="molecule type" value="Genomic_DNA"/>
</dbReference>
<evidence type="ECO:0000313" key="3">
    <source>
        <dbReference type="Proteomes" id="UP000568380"/>
    </source>
</evidence>
<feature type="chain" id="PRO_5030853953" evidence="1">
    <location>
        <begin position="20"/>
        <end position="305"/>
    </location>
</feature>
<keyword evidence="1" id="KW-0732">Signal</keyword>
<gene>
    <name evidence="2" type="ORF">HNR40_007864</name>
</gene>
<keyword evidence="2" id="KW-0645">Protease</keyword>
<proteinExistence type="predicted"/>
<sequence length="305" mass="33019">MLVKSVFAVIALLAPAGVAANVPLPGTGVTVQEQTNDPVRLSSYGFGTKRTYLRALTGDTFVRQKGFSEAALSPDGRRVAAVPDAYRAGWDSVVVTDRVAGKPARIRTVRKPLTASYASWSRDGTKVVLTVEKKVSGKWRTTGFTVVDALTSTARTVTVTGTAARAGFWWTPDGNLIAEYGTGLRVYNPADGKVVRTFPAIGLPTGPEDAFSPSGRQLAMWCPSSFVEQLCVVDPASGKIVRRVRAQPEALFGWWDESHVIAVTAWQGAYRLVVLDLTGKTKRVLAGVPAKTWRGDLWLHFVRDQ</sequence>